<dbReference type="Proteomes" id="UP000194903">
    <property type="component" value="Unassembled WGS sequence"/>
</dbReference>
<proteinExistence type="predicted"/>
<evidence type="ECO:0000313" key="1">
    <source>
        <dbReference type="EMBL" id="OUM20000.1"/>
    </source>
</evidence>
<protein>
    <submittedName>
        <fullName evidence="1">Uncharacterized protein</fullName>
    </submittedName>
</protein>
<name>A0A252F326_9FIRM</name>
<organism evidence="1 2">
    <name type="scientific">Butyricicoccus porcorum</name>
    <dbReference type="NCBI Taxonomy" id="1945634"/>
    <lineage>
        <taxon>Bacteria</taxon>
        <taxon>Bacillati</taxon>
        <taxon>Bacillota</taxon>
        <taxon>Clostridia</taxon>
        <taxon>Eubacteriales</taxon>
        <taxon>Butyricicoccaceae</taxon>
        <taxon>Butyricicoccus</taxon>
    </lineage>
</organism>
<dbReference type="RefSeq" id="WP_087020614.1">
    <property type="nucleotide sequence ID" value="NZ_NHOC01000008.1"/>
</dbReference>
<reference evidence="1 2" key="1">
    <citation type="submission" date="2017-05" db="EMBL/GenBank/DDBJ databases">
        <title>Butyricicoccus porcorum sp. nov. a butyrate-producing bacterium from the swine intestinal tract.</title>
        <authorList>
            <person name="Trachsel J."/>
            <person name="Humphrey S."/>
            <person name="Allen H.K."/>
        </authorList>
    </citation>
    <scope>NUCLEOTIDE SEQUENCE [LARGE SCALE GENOMIC DNA]</scope>
    <source>
        <strain evidence="1">BB10</strain>
    </source>
</reference>
<sequence length="134" mass="14611">MNRLVDYKIGGRTMRLNFSVAAAEALAETKGTSDSALAEIDELNKTDPDQGMVKLLELFILMAKQGKRYCDIVGESCDEPFTLEEMKTLAPRSGEEPQQIFDAVLLAVRNGGAQTVAVEAEKNVETAPDSQETD</sequence>
<comment type="caution">
    <text evidence="1">The sequence shown here is derived from an EMBL/GenBank/DDBJ whole genome shotgun (WGS) entry which is preliminary data.</text>
</comment>
<dbReference type="AlphaFoldDB" id="A0A252F326"/>
<evidence type="ECO:0000313" key="2">
    <source>
        <dbReference type="Proteomes" id="UP000194903"/>
    </source>
</evidence>
<dbReference type="EMBL" id="NHOC01000008">
    <property type="protein sequence ID" value="OUM20000.1"/>
    <property type="molecule type" value="Genomic_DNA"/>
</dbReference>
<gene>
    <name evidence="1" type="ORF">CBW42_09660</name>
</gene>
<accession>A0A252F326</accession>
<keyword evidence="2" id="KW-1185">Reference proteome</keyword>